<accession>A0AAW0GPR8</accession>
<dbReference type="Pfam" id="PF18758">
    <property type="entry name" value="KDZ"/>
    <property type="match status" value="1"/>
</dbReference>
<dbReference type="InterPro" id="IPR040521">
    <property type="entry name" value="KDZ"/>
</dbReference>
<protein>
    <recommendedName>
        <fullName evidence="4">CxC1-like cysteine cluster associated with KDZ transposases domain-containing protein</fullName>
    </recommendedName>
</protein>
<evidence type="ECO:0000313" key="3">
    <source>
        <dbReference type="Proteomes" id="UP001385951"/>
    </source>
</evidence>
<dbReference type="Proteomes" id="UP001385951">
    <property type="component" value="Unassembled WGS sequence"/>
</dbReference>
<sequence>MARSKRNTGVSRQVRKVQLVTPNTSLSTLANRSVVEKVSTTLGFKARAIARQKLKERLYDQYAGLDATGRQLLHTIQTESSANGASINTAMPDVDNDTPMPDASPEDWVDDGSEDELPNDNDMQIVRSMSSLRWMRRQHTRHPQSWRSRRKQEMSAWNPLIEPLVDAYIKWKYGQANAGPISPTTPDGFSAPSPSSPPNESPSPEGHSHPYTLTVYELFSMERSYTILRPPSSTSAAIDFTEHGLLVKTPVLPAAAIGFRTLELFHRIQSRKASMSIEAFTRVICDYYMIPFRRYLHTILSETYEVYLRMLRTINKCIATALGRDTPNWRVNNACTACCYVLKDEPELKYARMWAHDGNNSLKRVLPYGNRIAADTRIYTESDYLLPREFVDRFANEVKSRQVPAQAPRHREVRTGDSTDDESEDEREKTAEHTPEGDPTDGVLHTHNNIDQCVKNWKAAASDDKKKSWGIFDETGIYASVCEHGLILWVCNMVHSGELAKYPLAMVAKALEVLDGRSAIASDIGCAFAVTIQNSSLAPAVQERQFDFLVNTFHGYSHNYQCQRKNHPSVFKGVGLRDFETCECVFSSSNGLASGTRHASAFRRDLWQDNFWIHWDEEKYMNLGVFLLNNYKQALDILENETHALEESKQRFNVSDEDMDLWEQKQAEFFAQLGGEPETNTLQVEYVELLQALQAARADKAKSEASYFDHLADSGFVSETPGSSSRAYAQVASATMRLETQRRVAIEQCDTLLRDVVAMECRLGITQRWIPGDATYSETLKYITERAYHRAIDKLHKLVIQRLFELHKLNISGTGYKMRTHIAKSLQTRSKAIRRAVDNYNTAAICLTPPREKLDWTKLSQYGYVEELTMLRSTRNDIRNKPWVKPVYREMLKLCHRIARAEEEVIHCNVETRWVYTAIYDETALFLQVTMQLEASHDSLLGPLRDFMTRRIGVNSLLLKYIQKIYTLVGFTGDRTRGVRIGTVLQGDPNMAPTAVDDEAPTSTGDDEDEEEDLLDEDEEFHQEMRGLESFFSNLDIL</sequence>
<comment type="caution">
    <text evidence="2">The sequence shown here is derived from an EMBL/GenBank/DDBJ whole genome shotgun (WGS) entry which is preliminary data.</text>
</comment>
<feature type="region of interest" description="Disordered" evidence="1">
    <location>
        <begin position="401"/>
        <end position="444"/>
    </location>
</feature>
<dbReference type="AlphaFoldDB" id="A0AAW0GPR8"/>
<evidence type="ECO:0000256" key="1">
    <source>
        <dbReference type="SAM" id="MobiDB-lite"/>
    </source>
</evidence>
<name>A0AAW0GPR8_9APHY</name>
<reference evidence="2 3" key="1">
    <citation type="submission" date="2022-09" db="EMBL/GenBank/DDBJ databases">
        <authorList>
            <person name="Palmer J.M."/>
        </authorList>
    </citation>
    <scope>NUCLEOTIDE SEQUENCE [LARGE SCALE GENOMIC DNA]</scope>
    <source>
        <strain evidence="2 3">DSM 7382</strain>
    </source>
</reference>
<evidence type="ECO:0000313" key="2">
    <source>
        <dbReference type="EMBL" id="KAK7693035.1"/>
    </source>
</evidence>
<proteinExistence type="predicted"/>
<organism evidence="2 3">
    <name type="scientific">Cerrena zonata</name>
    <dbReference type="NCBI Taxonomy" id="2478898"/>
    <lineage>
        <taxon>Eukaryota</taxon>
        <taxon>Fungi</taxon>
        <taxon>Dikarya</taxon>
        <taxon>Basidiomycota</taxon>
        <taxon>Agaricomycotina</taxon>
        <taxon>Agaricomycetes</taxon>
        <taxon>Polyporales</taxon>
        <taxon>Cerrenaceae</taxon>
        <taxon>Cerrena</taxon>
    </lineage>
</organism>
<dbReference type="PANTHER" id="PTHR33096:SF1">
    <property type="entry name" value="CXC1-LIKE CYSTEINE CLUSTER ASSOCIATED WITH KDZ TRANSPOSASES DOMAIN-CONTAINING PROTEIN"/>
    <property type="match status" value="1"/>
</dbReference>
<feature type="compositionally biased region" description="Basic residues" evidence="1">
    <location>
        <begin position="134"/>
        <end position="150"/>
    </location>
</feature>
<dbReference type="EMBL" id="JASBNA010000003">
    <property type="protein sequence ID" value="KAK7693035.1"/>
    <property type="molecule type" value="Genomic_DNA"/>
</dbReference>
<feature type="compositionally biased region" description="Acidic residues" evidence="1">
    <location>
        <begin position="104"/>
        <end position="119"/>
    </location>
</feature>
<gene>
    <name evidence="2" type="ORF">QCA50_002600</name>
</gene>
<keyword evidence="3" id="KW-1185">Reference proteome</keyword>
<feature type="region of interest" description="Disordered" evidence="1">
    <location>
        <begin position="179"/>
        <end position="207"/>
    </location>
</feature>
<feature type="region of interest" description="Disordered" evidence="1">
    <location>
        <begin position="988"/>
        <end position="1019"/>
    </location>
</feature>
<feature type="compositionally biased region" description="Acidic residues" evidence="1">
    <location>
        <begin position="996"/>
        <end position="1019"/>
    </location>
</feature>
<feature type="compositionally biased region" description="Basic and acidic residues" evidence="1">
    <location>
        <begin position="426"/>
        <end position="436"/>
    </location>
</feature>
<dbReference type="PANTHER" id="PTHR33096">
    <property type="entry name" value="CXC2 DOMAIN-CONTAINING PROTEIN"/>
    <property type="match status" value="1"/>
</dbReference>
<feature type="region of interest" description="Disordered" evidence="1">
    <location>
        <begin position="83"/>
        <end position="151"/>
    </location>
</feature>
<evidence type="ECO:0008006" key="4">
    <source>
        <dbReference type="Google" id="ProtNLM"/>
    </source>
</evidence>